<sequence>MFSISRSDKTLRSLLMEAEEEQLFVPNNTNNDQSSSSSQHEGRNPTRKYVEYKTRARKNLNHDNSNSSSSTKRNCETNSSSIKIAQKHRLRSNTMLLASSPYGSNTLQQNSNSDIQNSAASNTNENLNFASVSTNEDGRGFSINAMSSVVSSIQKPQDHKNVKIPPSSSSLQHQQQEIHSIATSVVSGMSRSNSVYSNNSSNTSTIATKHVEKQESVPQISNEIEEEEDQSNTNLIHLERMANLENLLSLQNGQPPERFQMGIFGRNAALMTILFVLRLKTKWAEVWNSFKSTNSVKIDPTMDSLITTRPVLLHEENNSFHLISVEWIDMSISHNQNRMPDIEGLVFLIDISDWIEADDLFSPQLVKSLEEQFKIASDAINGITKELFKKQKGLQQSFEEPVTFLCYFNESLYHLRDKELSNTESESSQNDTIENMVTMSENYFETDREESEMSACIRDTIEHLIDEHIAIPLDNYQIFIQDTDLDTEAEDDLSLPRMIEHTFTFLATRALHNKETAKNRKQKKFINLSSSLPSLFASSREEDDKPSRYL</sequence>
<feature type="compositionally biased region" description="Low complexity" evidence="1">
    <location>
        <begin position="192"/>
        <end position="204"/>
    </location>
</feature>
<protein>
    <submittedName>
        <fullName evidence="2">Uncharacterized protein</fullName>
    </submittedName>
</protein>
<gene>
    <name evidence="2" type="ORF">C9374_000835</name>
</gene>
<feature type="region of interest" description="Disordered" evidence="1">
    <location>
        <begin position="21"/>
        <end position="120"/>
    </location>
</feature>
<evidence type="ECO:0000313" key="2">
    <source>
        <dbReference type="EMBL" id="KAG2387985.1"/>
    </source>
</evidence>
<dbReference type="Proteomes" id="UP000816034">
    <property type="component" value="Unassembled WGS sequence"/>
</dbReference>
<feature type="compositionally biased region" description="Polar residues" evidence="1">
    <location>
        <begin position="92"/>
        <end position="120"/>
    </location>
</feature>
<evidence type="ECO:0000313" key="3">
    <source>
        <dbReference type="Proteomes" id="UP000816034"/>
    </source>
</evidence>
<proteinExistence type="predicted"/>
<feature type="compositionally biased region" description="Basic and acidic residues" evidence="1">
    <location>
        <begin position="40"/>
        <end position="54"/>
    </location>
</feature>
<dbReference type="RefSeq" id="XP_044551977.1">
    <property type="nucleotide sequence ID" value="XM_044698416.1"/>
</dbReference>
<organism evidence="2 3">
    <name type="scientific">Naegleria lovaniensis</name>
    <name type="common">Amoeba</name>
    <dbReference type="NCBI Taxonomy" id="51637"/>
    <lineage>
        <taxon>Eukaryota</taxon>
        <taxon>Discoba</taxon>
        <taxon>Heterolobosea</taxon>
        <taxon>Tetramitia</taxon>
        <taxon>Eutetramitia</taxon>
        <taxon>Vahlkampfiidae</taxon>
        <taxon>Naegleria</taxon>
    </lineage>
</organism>
<dbReference type="AlphaFoldDB" id="A0AA88KLJ9"/>
<comment type="caution">
    <text evidence="2">The sequence shown here is derived from an EMBL/GenBank/DDBJ whole genome shotgun (WGS) entry which is preliminary data.</text>
</comment>
<dbReference type="EMBL" id="PYSW02000011">
    <property type="protein sequence ID" value="KAG2387985.1"/>
    <property type="molecule type" value="Genomic_DNA"/>
</dbReference>
<keyword evidence="3" id="KW-1185">Reference proteome</keyword>
<dbReference type="GeneID" id="68093291"/>
<accession>A0AA88KLJ9</accession>
<feature type="region of interest" description="Disordered" evidence="1">
    <location>
        <begin position="192"/>
        <end position="214"/>
    </location>
</feature>
<reference evidence="2 3" key="1">
    <citation type="journal article" date="2018" name="BMC Genomics">
        <title>The genome of Naegleria lovaniensis, the basis for a comparative approach to unravel pathogenicity factors of the human pathogenic amoeba N. fowleri.</title>
        <authorList>
            <person name="Liechti N."/>
            <person name="Schurch N."/>
            <person name="Bruggmann R."/>
            <person name="Wittwer M."/>
        </authorList>
    </citation>
    <scope>NUCLEOTIDE SEQUENCE [LARGE SCALE GENOMIC DNA]</scope>
    <source>
        <strain evidence="2 3">ATCC 30569</strain>
    </source>
</reference>
<evidence type="ECO:0000256" key="1">
    <source>
        <dbReference type="SAM" id="MobiDB-lite"/>
    </source>
</evidence>
<name>A0AA88KLJ9_NAELO</name>